<keyword evidence="3 7" id="KW-0997">Cell inner membrane</keyword>
<comment type="caution">
    <text evidence="9">The sequence shown here is derived from an EMBL/GenBank/DDBJ whole genome shotgun (WGS) entry which is preliminary data.</text>
</comment>
<comment type="subcellular location">
    <subcellularLocation>
        <location evidence="1 7">Cell inner membrane</location>
        <topology evidence="1 7">Multi-pass membrane protein</topology>
    </subcellularLocation>
</comment>
<feature type="transmembrane region" description="Helical" evidence="7">
    <location>
        <begin position="277"/>
        <end position="298"/>
    </location>
</feature>
<sequence length="428" mass="44991">MSVAELLTLGVFALILLSVPIGFAIVAASAALLIWLDGPSLMVVPQRVFGGIDSFALLAIPFFLLTGNLMSAGGMTGRLLDFANSVLGRFRGGLAMSGIMASTLFAGISGSAVADTSALGRILIPAMKKAGYRADFAVASIAAANVVAPIIPPSIAFIVLGVLTNQSITQLFLAGLVPGALYGVAMLLLAWWIARRRNYPVSAVAEKGAVWRAFKASAFALLLPLFILFGIRTGVFNVTECSAVAVIYALLVGTLVHRELTLAKFIDALRQTARMTAVILIIVGAARVFSWILAYYNVPTEVAAFVSEHISHPLVFLLLINLILLVVGMFLEANAAIVMLVPVLFPIAASLGIDPLHFSVVMVLNLCIGLITPPVGLCLNIAAVIGRLSLERAALGVLPFLGMAFGVLLLITLFPSLVTFIPSLLGGR</sequence>
<evidence type="ECO:0000313" key="10">
    <source>
        <dbReference type="Proteomes" id="UP001215503"/>
    </source>
</evidence>
<reference evidence="9 10" key="1">
    <citation type="submission" date="2023-03" db="EMBL/GenBank/DDBJ databases">
        <title>Fodinicurvata sp. CAU 1616 isolated from sea sendiment.</title>
        <authorList>
            <person name="Kim W."/>
        </authorList>
    </citation>
    <scope>NUCLEOTIDE SEQUENCE [LARGE SCALE GENOMIC DNA]</scope>
    <source>
        <strain evidence="9 10">CAU 1616</strain>
    </source>
</reference>
<dbReference type="Pfam" id="PF06808">
    <property type="entry name" value="DctM"/>
    <property type="match status" value="1"/>
</dbReference>
<proteinExistence type="inferred from homology"/>
<feature type="transmembrane region" description="Helical" evidence="7">
    <location>
        <begin position="397"/>
        <end position="421"/>
    </location>
</feature>
<accession>A0ABT5YQU8</accession>
<feature type="domain" description="TRAP C4-dicarboxylate transport system permease DctM subunit" evidence="8">
    <location>
        <begin position="10"/>
        <end position="416"/>
    </location>
</feature>
<dbReference type="EMBL" id="JARHUD010000012">
    <property type="protein sequence ID" value="MDF2097351.1"/>
    <property type="molecule type" value="Genomic_DNA"/>
</dbReference>
<feature type="transmembrane region" description="Helical" evidence="7">
    <location>
        <begin position="213"/>
        <end position="231"/>
    </location>
</feature>
<feature type="transmembrane region" description="Helical" evidence="7">
    <location>
        <begin position="310"/>
        <end position="331"/>
    </location>
</feature>
<feature type="transmembrane region" description="Helical" evidence="7">
    <location>
        <begin position="48"/>
        <end position="70"/>
    </location>
</feature>
<feature type="transmembrane region" description="Helical" evidence="7">
    <location>
        <begin position="336"/>
        <end position="353"/>
    </location>
</feature>
<organism evidence="9 10">
    <name type="scientific">Aquibaculum arenosum</name>
    <dbReference type="NCBI Taxonomy" id="3032591"/>
    <lineage>
        <taxon>Bacteria</taxon>
        <taxon>Pseudomonadati</taxon>
        <taxon>Pseudomonadota</taxon>
        <taxon>Alphaproteobacteria</taxon>
        <taxon>Rhodospirillales</taxon>
        <taxon>Rhodovibrionaceae</taxon>
        <taxon>Aquibaculum</taxon>
    </lineage>
</organism>
<dbReference type="PANTHER" id="PTHR33362">
    <property type="entry name" value="SIALIC ACID TRAP TRANSPORTER PERMEASE PROTEIN SIAT-RELATED"/>
    <property type="match status" value="1"/>
</dbReference>
<comment type="similarity">
    <text evidence="7">Belongs to the TRAP transporter large permease family.</text>
</comment>
<evidence type="ECO:0000256" key="3">
    <source>
        <dbReference type="ARBA" id="ARBA00022519"/>
    </source>
</evidence>
<keyword evidence="2" id="KW-1003">Cell membrane</keyword>
<feature type="transmembrane region" description="Helical" evidence="7">
    <location>
        <begin position="237"/>
        <end position="256"/>
    </location>
</feature>
<evidence type="ECO:0000256" key="4">
    <source>
        <dbReference type="ARBA" id="ARBA00022692"/>
    </source>
</evidence>
<dbReference type="PIRSF" id="PIRSF006066">
    <property type="entry name" value="HI0050"/>
    <property type="match status" value="1"/>
</dbReference>
<dbReference type="NCBIfam" id="TIGR00786">
    <property type="entry name" value="dctM"/>
    <property type="match status" value="1"/>
</dbReference>
<comment type="subunit">
    <text evidence="7">The complex comprises the extracytoplasmic solute receptor protein and the two transmembrane proteins.</text>
</comment>
<evidence type="ECO:0000256" key="7">
    <source>
        <dbReference type="RuleBase" id="RU369079"/>
    </source>
</evidence>
<dbReference type="Proteomes" id="UP001215503">
    <property type="component" value="Unassembled WGS sequence"/>
</dbReference>
<keyword evidence="10" id="KW-1185">Reference proteome</keyword>
<evidence type="ECO:0000256" key="2">
    <source>
        <dbReference type="ARBA" id="ARBA00022475"/>
    </source>
</evidence>
<feature type="transmembrane region" description="Helical" evidence="7">
    <location>
        <begin position="90"/>
        <end position="113"/>
    </location>
</feature>
<keyword evidence="6 7" id="KW-0472">Membrane</keyword>
<evidence type="ECO:0000313" key="9">
    <source>
        <dbReference type="EMBL" id="MDF2097351.1"/>
    </source>
</evidence>
<feature type="transmembrane region" description="Helical" evidence="7">
    <location>
        <begin position="359"/>
        <end position="385"/>
    </location>
</feature>
<name>A0ABT5YQU8_9PROT</name>
<evidence type="ECO:0000256" key="1">
    <source>
        <dbReference type="ARBA" id="ARBA00004429"/>
    </source>
</evidence>
<protein>
    <recommendedName>
        <fullName evidence="7">TRAP transporter large permease protein</fullName>
    </recommendedName>
</protein>
<evidence type="ECO:0000259" key="8">
    <source>
        <dbReference type="Pfam" id="PF06808"/>
    </source>
</evidence>
<evidence type="ECO:0000256" key="6">
    <source>
        <dbReference type="ARBA" id="ARBA00023136"/>
    </source>
</evidence>
<feature type="transmembrane region" description="Helical" evidence="7">
    <location>
        <begin position="134"/>
        <end position="159"/>
    </location>
</feature>
<keyword evidence="5 7" id="KW-1133">Transmembrane helix</keyword>
<keyword evidence="4 7" id="KW-0812">Transmembrane</keyword>
<gene>
    <name evidence="9" type="ORF">P2G67_15345</name>
</gene>
<feature type="transmembrane region" description="Helical" evidence="7">
    <location>
        <begin position="6"/>
        <end position="36"/>
    </location>
</feature>
<dbReference type="PANTHER" id="PTHR33362:SF2">
    <property type="entry name" value="TRAP TRANSPORTER LARGE PERMEASE PROTEIN"/>
    <property type="match status" value="1"/>
</dbReference>
<dbReference type="RefSeq" id="WP_275824136.1">
    <property type="nucleotide sequence ID" value="NZ_JARHUD010000012.1"/>
</dbReference>
<comment type="function">
    <text evidence="7">Part of the tripartite ATP-independent periplasmic (TRAP) transport system.</text>
</comment>
<dbReference type="InterPro" id="IPR010656">
    <property type="entry name" value="DctM"/>
</dbReference>
<evidence type="ECO:0000256" key="5">
    <source>
        <dbReference type="ARBA" id="ARBA00022989"/>
    </source>
</evidence>
<dbReference type="InterPro" id="IPR004681">
    <property type="entry name" value="TRAP_DctM"/>
</dbReference>
<feature type="transmembrane region" description="Helical" evidence="7">
    <location>
        <begin position="171"/>
        <end position="193"/>
    </location>
</feature>
<keyword evidence="7" id="KW-0813">Transport</keyword>